<evidence type="ECO:0000313" key="2">
    <source>
        <dbReference type="EMBL" id="MFC7219534.1"/>
    </source>
</evidence>
<evidence type="ECO:0008006" key="4">
    <source>
        <dbReference type="Google" id="ProtNLM"/>
    </source>
</evidence>
<dbReference type="EMBL" id="JBHSZO010000022">
    <property type="protein sequence ID" value="MFC7219534.1"/>
    <property type="molecule type" value="Genomic_DNA"/>
</dbReference>
<name>A0ABW2GFK6_9ACTN</name>
<dbReference type="RefSeq" id="WP_386415329.1">
    <property type="nucleotide sequence ID" value="NZ_JBHSZO010000022.1"/>
</dbReference>
<gene>
    <name evidence="2" type="ORF">ACFQLX_15335</name>
</gene>
<comment type="caution">
    <text evidence="2">The sequence shown here is derived from an EMBL/GenBank/DDBJ whole genome shotgun (WGS) entry which is preliminary data.</text>
</comment>
<feature type="compositionally biased region" description="Low complexity" evidence="1">
    <location>
        <begin position="292"/>
        <end position="301"/>
    </location>
</feature>
<proteinExistence type="predicted"/>
<feature type="compositionally biased region" description="Pro residues" evidence="1">
    <location>
        <begin position="121"/>
        <end position="151"/>
    </location>
</feature>
<organism evidence="2 3">
    <name type="scientific">Streptomyces polyrhachis</name>
    <dbReference type="NCBI Taxonomy" id="1282885"/>
    <lineage>
        <taxon>Bacteria</taxon>
        <taxon>Bacillati</taxon>
        <taxon>Actinomycetota</taxon>
        <taxon>Actinomycetes</taxon>
        <taxon>Kitasatosporales</taxon>
        <taxon>Streptomycetaceae</taxon>
        <taxon>Streptomyces</taxon>
    </lineage>
</organism>
<dbReference type="Proteomes" id="UP001596413">
    <property type="component" value="Unassembled WGS sequence"/>
</dbReference>
<feature type="region of interest" description="Disordered" evidence="1">
    <location>
        <begin position="117"/>
        <end position="157"/>
    </location>
</feature>
<accession>A0ABW2GFK6</accession>
<reference evidence="3" key="1">
    <citation type="journal article" date="2019" name="Int. J. Syst. Evol. Microbiol.">
        <title>The Global Catalogue of Microorganisms (GCM) 10K type strain sequencing project: providing services to taxonomists for standard genome sequencing and annotation.</title>
        <authorList>
            <consortium name="The Broad Institute Genomics Platform"/>
            <consortium name="The Broad Institute Genome Sequencing Center for Infectious Disease"/>
            <person name="Wu L."/>
            <person name="Ma J."/>
        </authorList>
    </citation>
    <scope>NUCLEOTIDE SEQUENCE [LARGE SCALE GENOMIC DNA]</scope>
    <source>
        <strain evidence="3">CGMCC 1.13681</strain>
    </source>
</reference>
<dbReference type="PRINTS" id="PR01217">
    <property type="entry name" value="PRICHEXTENSN"/>
</dbReference>
<feature type="compositionally biased region" description="Low complexity" evidence="1">
    <location>
        <begin position="316"/>
        <end position="330"/>
    </location>
</feature>
<keyword evidence="3" id="KW-1185">Reference proteome</keyword>
<sequence length="346" mass="36675">MIHLTVPVRSNFVIIPNHLAQRLRNGLAVAIATYMLSSPPGTPVSIDALCEHFEEGEIRIARALHRLEEEGYLVRRRERLPSGRFRTSTYIRNVPEAYGGLPTPDAPVLALVDTEEADPPLASPQPDEPPAAPPAPAEPAEPVDPPAPTEPDAPRGPVTLAAVATSAEPPGPPPPVDPAALAFLTALRRTDPRLILTAADAASLAPQVAAWFAAGVDEHHLTGLLANGLPRPLLRPARLLAYRLKNLPLPLPEPPPRATVAHVQTCGTCGRPFHSPHPGTCPDCTASSPHPYAAPEAETPTAQPPAHPANDLSPVARASLAALRATTAAADRPSPTDRRKPYVPRR</sequence>
<evidence type="ECO:0000313" key="3">
    <source>
        <dbReference type="Proteomes" id="UP001596413"/>
    </source>
</evidence>
<evidence type="ECO:0000256" key="1">
    <source>
        <dbReference type="SAM" id="MobiDB-lite"/>
    </source>
</evidence>
<protein>
    <recommendedName>
        <fullName evidence="4">Helix-turn-helix domain-containing protein</fullName>
    </recommendedName>
</protein>
<feature type="region of interest" description="Disordered" evidence="1">
    <location>
        <begin position="292"/>
        <end position="346"/>
    </location>
</feature>